<dbReference type="PANTHER" id="PTHR47197">
    <property type="entry name" value="PROTEIN NIRF"/>
    <property type="match status" value="1"/>
</dbReference>
<dbReference type="Pfam" id="PF04185">
    <property type="entry name" value="Phosphoesterase"/>
    <property type="match status" value="1"/>
</dbReference>
<dbReference type="GO" id="GO:0016788">
    <property type="term" value="F:hydrolase activity, acting on ester bonds"/>
    <property type="evidence" value="ECO:0007669"/>
    <property type="project" value="InterPro"/>
</dbReference>
<feature type="chain" id="PRO_5043528635" evidence="2">
    <location>
        <begin position="28"/>
        <end position="797"/>
    </location>
</feature>
<dbReference type="AlphaFoldDB" id="A0AAV4LFM0"/>
<accession>A0AAV4LFM0</accession>
<dbReference type="Gene3D" id="3.40.720.10">
    <property type="entry name" value="Alkaline Phosphatase, subunit A"/>
    <property type="match status" value="1"/>
</dbReference>
<keyword evidence="1" id="KW-0378">Hydrolase</keyword>
<dbReference type="Gene3D" id="2.130.10.10">
    <property type="entry name" value="YVTN repeat-like/Quinoprotein amine dehydrogenase"/>
    <property type="match status" value="2"/>
</dbReference>
<dbReference type="NCBIfam" id="TIGR02276">
    <property type="entry name" value="beta_rpt_yvtn"/>
    <property type="match status" value="1"/>
</dbReference>
<dbReference type="InterPro" id="IPR011964">
    <property type="entry name" value="YVTN_b-propeller_repeat"/>
</dbReference>
<dbReference type="InterPro" id="IPR015943">
    <property type="entry name" value="WD40/YVTN_repeat-like_dom_sf"/>
</dbReference>
<keyword evidence="2" id="KW-0732">Signal</keyword>
<name>A0AAV4LFM0_9BACL</name>
<evidence type="ECO:0000256" key="2">
    <source>
        <dbReference type="SAM" id="SignalP"/>
    </source>
</evidence>
<proteinExistence type="predicted"/>
<reference evidence="3" key="1">
    <citation type="journal article" date="2023" name="Int. J. Syst. Evol. Microbiol.">
        <title>Collibacillus ludicampi gen. nov., sp. nov., a new soil bacterium of the family Alicyclobacillaceae.</title>
        <authorList>
            <person name="Jojima T."/>
            <person name="Ioku Y."/>
            <person name="Fukuta Y."/>
            <person name="Shirasaka N."/>
            <person name="Matsumura Y."/>
            <person name="Mori M."/>
        </authorList>
    </citation>
    <scope>NUCLEOTIDE SEQUENCE</scope>
    <source>
        <strain evidence="3">TP075</strain>
    </source>
</reference>
<dbReference type="InterPro" id="IPR051200">
    <property type="entry name" value="Host-pathogen_enzymatic-act"/>
</dbReference>
<evidence type="ECO:0000313" key="3">
    <source>
        <dbReference type="EMBL" id="GIM46597.1"/>
    </source>
</evidence>
<dbReference type="PANTHER" id="PTHR47197:SF3">
    <property type="entry name" value="DIHYDRO-HEME D1 DEHYDROGENASE"/>
    <property type="match status" value="1"/>
</dbReference>
<dbReference type="RefSeq" id="WP_282199674.1">
    <property type="nucleotide sequence ID" value="NZ_BOQE01000001.1"/>
</dbReference>
<evidence type="ECO:0000256" key="1">
    <source>
        <dbReference type="ARBA" id="ARBA00022801"/>
    </source>
</evidence>
<comment type="caution">
    <text evidence="3">The sequence shown here is derived from an EMBL/GenBank/DDBJ whole genome shotgun (WGS) entry which is preliminary data.</text>
</comment>
<dbReference type="InterPro" id="IPR011044">
    <property type="entry name" value="Quino_amine_DH_bsu"/>
</dbReference>
<dbReference type="InterPro" id="IPR017850">
    <property type="entry name" value="Alkaline_phosphatase_core_sf"/>
</dbReference>
<dbReference type="InterPro" id="IPR019405">
    <property type="entry name" value="Lactonase_7-beta_prop"/>
</dbReference>
<dbReference type="InterPro" id="IPR007312">
    <property type="entry name" value="Phosphoesterase"/>
</dbReference>
<gene>
    <name evidence="3" type="ORF">DNHGIG_21460</name>
</gene>
<dbReference type="SUPFAM" id="SSF50969">
    <property type="entry name" value="YVTN repeat-like/Quinoprotein amine dehydrogenase"/>
    <property type="match status" value="1"/>
</dbReference>
<dbReference type="Proteomes" id="UP001057291">
    <property type="component" value="Unassembled WGS sequence"/>
</dbReference>
<dbReference type="Pfam" id="PF10282">
    <property type="entry name" value="Lactonase"/>
    <property type="match status" value="1"/>
</dbReference>
<feature type="signal peptide" evidence="2">
    <location>
        <begin position="1"/>
        <end position="27"/>
    </location>
</feature>
<dbReference type="SUPFAM" id="SSF53649">
    <property type="entry name" value="Alkaline phosphatase-like"/>
    <property type="match status" value="1"/>
</dbReference>
<keyword evidence="4" id="KW-1185">Reference proteome</keyword>
<evidence type="ECO:0000313" key="4">
    <source>
        <dbReference type="Proteomes" id="UP001057291"/>
    </source>
</evidence>
<protein>
    <submittedName>
        <fullName evidence="3">Phosphoesterase</fullName>
    </submittedName>
</protein>
<sequence>MKKRNLRRKLTTFALATLVLGSSSALAAYSMTAGPKGDETGVTPNGWYLTPAGTQLTLGDFPMGGTVSPDHRYLVVSNDGQGTQSLQVVDLKEQKVTQTIPYSSKEALYLGVAFSPDGKKLYAPAGGNNKIRVFAFSEGQLAEQNPILLNNGNNMNEYPAGLSVSPDGQFLYVANNLGNSVSMIDLATGEIKATTPVGKNPYMALLSRDGNWLYVSNWGESSICILDAKDLSLKKTVTVGLHPNALAENPVNGWIYVANSDSDEISVLNPKQQEVVQTISLAPYRGAQTGTQPDAFAISPDGKTLYVANAGNNDIAVVDLGNGEGRAQAKVKGLIPTAWYPTGVYVSEDGKRLMVLNAKGLGAGPNKEKQYIGNMIKGTLSIIDVPTQEQLEKYTKQVEENNRIPEAKKDGWFRSSDDKDFPVPRFPSEKSPIKHVIYVIKENRAYDQVFGDLGKGNGDPSLTMFGKDITPNLHKLANQFVTLDNFYADAEISAQGHNWATAAKANDYTEKNWLANYSGRGRGYDFEGDNEATYSKAGFLWNNAARSGVTFRDYGEFYKSGQNVPSDPSIGNHYDPNYPGWNLNISDLDRVDEWAKEFKQFEQNGNLPQLEIVRLPNDHTAGTKPGALTPQAMVAQNDYALGKLVDTVSHSKYWKDTAIFVTEDDAQDGYDHVDAHRTESLVISPYTQKGGGVDSTFYDTASMIRTIELILGMKPMTQFDAAATPMLGSFTNKPDFTPYSVEQPKYPLDKVNESNAPMAQISEKMDFSKEDTVPSGELNRVLWKATKGDEPLPKVKN</sequence>
<dbReference type="EMBL" id="BOQE01000001">
    <property type="protein sequence ID" value="GIM46597.1"/>
    <property type="molecule type" value="Genomic_DNA"/>
</dbReference>
<organism evidence="3 4">
    <name type="scientific">Collibacillus ludicampi</name>
    <dbReference type="NCBI Taxonomy" id="2771369"/>
    <lineage>
        <taxon>Bacteria</taxon>
        <taxon>Bacillati</taxon>
        <taxon>Bacillota</taxon>
        <taxon>Bacilli</taxon>
        <taxon>Bacillales</taxon>
        <taxon>Alicyclobacillaceae</taxon>
        <taxon>Collibacillus</taxon>
    </lineage>
</organism>